<dbReference type="InterPro" id="IPR024171">
    <property type="entry name" value="SRK-like_kinase"/>
</dbReference>
<dbReference type="CDD" id="cd00028">
    <property type="entry name" value="B_lectin"/>
    <property type="match status" value="1"/>
</dbReference>
<dbReference type="InterPro" id="IPR000719">
    <property type="entry name" value="Prot_kinase_dom"/>
</dbReference>
<dbReference type="SUPFAM" id="SSF51110">
    <property type="entry name" value="alpha-D-mannose-specific plant lectins"/>
    <property type="match status" value="1"/>
</dbReference>
<feature type="transmembrane region" description="Helical" evidence="14">
    <location>
        <begin position="415"/>
        <end position="434"/>
    </location>
</feature>
<dbReference type="Pfam" id="PF08276">
    <property type="entry name" value="PAN_2"/>
    <property type="match status" value="1"/>
</dbReference>
<keyword evidence="2" id="KW-1003">Cell membrane</keyword>
<evidence type="ECO:0000256" key="3">
    <source>
        <dbReference type="ARBA" id="ARBA00022527"/>
    </source>
</evidence>
<keyword evidence="4 13" id="KW-0808">Transferase</keyword>
<comment type="similarity">
    <text evidence="13">Belongs to the protein kinase superfamily. Ser/Thr protein kinase family.</text>
</comment>
<evidence type="ECO:0000256" key="9">
    <source>
        <dbReference type="ARBA" id="ARBA00023157"/>
    </source>
</evidence>
<dbReference type="PROSITE" id="PS50011">
    <property type="entry name" value="PROTEIN_KINASE_DOM"/>
    <property type="match status" value="1"/>
</dbReference>
<evidence type="ECO:0000259" key="15">
    <source>
        <dbReference type="PROSITE" id="PS50011"/>
    </source>
</evidence>
<dbReference type="AlphaFoldDB" id="A0A6P5SU58"/>
<evidence type="ECO:0000256" key="10">
    <source>
        <dbReference type="ARBA" id="ARBA00023180"/>
    </source>
</evidence>
<keyword evidence="18" id="KW-1185">Reference proteome</keyword>
<name>A0A6P5SU58_PRUAV</name>
<evidence type="ECO:0000256" key="11">
    <source>
        <dbReference type="ARBA" id="ARBA00047899"/>
    </source>
</evidence>
<protein>
    <recommendedName>
        <fullName evidence="13">Receptor-like serine/threonine-protein kinase</fullName>
        <ecNumber evidence="13">2.7.11.1</ecNumber>
    </recommendedName>
</protein>
<evidence type="ECO:0000256" key="4">
    <source>
        <dbReference type="ARBA" id="ARBA00022679"/>
    </source>
</evidence>
<organism evidence="18 19">
    <name type="scientific">Prunus avium</name>
    <name type="common">Cherry</name>
    <name type="synonym">Cerasus avium</name>
    <dbReference type="NCBI Taxonomy" id="42229"/>
    <lineage>
        <taxon>Eukaryota</taxon>
        <taxon>Viridiplantae</taxon>
        <taxon>Streptophyta</taxon>
        <taxon>Embryophyta</taxon>
        <taxon>Tracheophyta</taxon>
        <taxon>Spermatophyta</taxon>
        <taxon>Magnoliopsida</taxon>
        <taxon>eudicotyledons</taxon>
        <taxon>Gunneridae</taxon>
        <taxon>Pentapetalae</taxon>
        <taxon>rosids</taxon>
        <taxon>fabids</taxon>
        <taxon>Rosales</taxon>
        <taxon>Rosaceae</taxon>
        <taxon>Amygdaloideae</taxon>
        <taxon>Amygdaleae</taxon>
        <taxon>Prunus</taxon>
    </lineage>
</organism>
<keyword evidence="3 13" id="KW-0723">Serine/threonine-protein kinase</keyword>
<keyword evidence="14" id="KW-1133">Transmembrane helix</keyword>
<dbReference type="KEGG" id="pavi:110759880"/>
<keyword evidence="7 13" id="KW-0418">Kinase</keyword>
<dbReference type="Gene3D" id="2.90.10.10">
    <property type="entry name" value="Bulb-type lectin domain"/>
    <property type="match status" value="1"/>
</dbReference>
<comment type="catalytic activity">
    <reaction evidence="12 13">
        <text>L-seryl-[protein] + ATP = O-phospho-L-seryl-[protein] + ADP + H(+)</text>
        <dbReference type="Rhea" id="RHEA:17989"/>
        <dbReference type="Rhea" id="RHEA-COMP:9863"/>
        <dbReference type="Rhea" id="RHEA-COMP:11604"/>
        <dbReference type="ChEBI" id="CHEBI:15378"/>
        <dbReference type="ChEBI" id="CHEBI:29999"/>
        <dbReference type="ChEBI" id="CHEBI:30616"/>
        <dbReference type="ChEBI" id="CHEBI:83421"/>
        <dbReference type="ChEBI" id="CHEBI:456216"/>
        <dbReference type="EC" id="2.7.11.1"/>
    </reaction>
</comment>
<sequence length="815" mass="92140">MTTSTRIILLLSLFNLFNMKPWRAFSVVFCIFSCFFVCLSHASDSLRHRQYLYRNETLVSTGGVFELGFFSSHASPNGYLGIWFKNDKNQKPVWVANKDSPLMDFPGVPGSSGVFHTIRYDGNMVISDRRNIPFILNYGALASSNNTRAIIRDSGNLILMEGEEILWQSFYYPTDTFLPGMKLGLFNMNTEQLRKQFLVSWFSTSVPADGSYALGIDPVNNTQFNVWRSDGAYQQIGLWDGHEFKFFFQSTSDNLNFSFVWNSNEIYLTFNNKNTSMPSWFVLTSNGEIDEFRMVGQEIEIVDYSLCDDTMARSSNGCLVAMPSACSGGDNFSNTRGSLPSSMVLSWPIRIDPYDCEILCRNNCSCVAYANASLQDEGTLCQLYYGNKSDLLKLVGTGNSTVYVRGNASKSDRKLLVVTVMVIPLVFFILILLLHCLWRKFNSLGIYGFHNGMRDSMRLLLLQLSSDNNASSPNVIELGTKKDHELPFLSFSFIVTSTNNFSLANKLGQGGFGPVYKGKLLEHDIAVKRLSKNSRQGPLEFKNEVQLISKLQHRNLVKLLGCCIHREEKILIYEYMPNKSLDSFIFDPTKRRLLNWTQRIHIIEGIAQGLLYLHKYSRLRIIHRDLKISNILLDAYMNPKISDFGLARILSGNECRAKTNRVVGTYGYMSPEYVMHGLFSTKSDVFSFGVIVLEIVSGRKNANFHESDHSLNLLGHAWNLWKSERCVELMDSTLADSSSTDSLALCIQVGLLCVQDCAEERPTMSDVVSMFSNEGATLPTPKQPTYSNLMTEVDKPLRHEVHSENLLTFSAMEAR</sequence>
<dbReference type="Gene3D" id="3.30.200.20">
    <property type="entry name" value="Phosphorylase Kinase, domain 1"/>
    <property type="match status" value="1"/>
</dbReference>
<dbReference type="InterPro" id="IPR003609">
    <property type="entry name" value="Pan_app"/>
</dbReference>
<dbReference type="PROSITE" id="PS50927">
    <property type="entry name" value="BULB_LECTIN"/>
    <property type="match status" value="1"/>
</dbReference>
<dbReference type="RefSeq" id="XP_021817712.1">
    <property type="nucleotide sequence ID" value="XM_021962020.1"/>
</dbReference>
<keyword evidence="6 13" id="KW-0547">Nucleotide-binding</keyword>
<evidence type="ECO:0000313" key="19">
    <source>
        <dbReference type="RefSeq" id="XP_021817712.1"/>
    </source>
</evidence>
<feature type="domain" description="Apple" evidence="17">
    <location>
        <begin position="326"/>
        <end position="407"/>
    </location>
</feature>
<comment type="subcellular location">
    <subcellularLocation>
        <location evidence="1">Cell membrane</location>
        <topology evidence="1">Single-pass type I membrane protein</topology>
    </subcellularLocation>
</comment>
<dbReference type="InterPro" id="IPR001480">
    <property type="entry name" value="Bulb-type_lectin_dom"/>
</dbReference>
<keyword evidence="5" id="KW-0732">Signal</keyword>
<dbReference type="InterPro" id="IPR008271">
    <property type="entry name" value="Ser/Thr_kinase_AS"/>
</dbReference>
<dbReference type="Proteomes" id="UP000515124">
    <property type="component" value="Unplaced"/>
</dbReference>
<dbReference type="SMART" id="SM00108">
    <property type="entry name" value="B_lectin"/>
    <property type="match status" value="1"/>
</dbReference>
<comment type="catalytic activity">
    <reaction evidence="11 13">
        <text>L-threonyl-[protein] + ATP = O-phospho-L-threonyl-[protein] + ADP + H(+)</text>
        <dbReference type="Rhea" id="RHEA:46608"/>
        <dbReference type="Rhea" id="RHEA-COMP:11060"/>
        <dbReference type="Rhea" id="RHEA-COMP:11605"/>
        <dbReference type="ChEBI" id="CHEBI:15378"/>
        <dbReference type="ChEBI" id="CHEBI:30013"/>
        <dbReference type="ChEBI" id="CHEBI:30616"/>
        <dbReference type="ChEBI" id="CHEBI:61977"/>
        <dbReference type="ChEBI" id="CHEBI:456216"/>
        <dbReference type="EC" id="2.7.11.1"/>
    </reaction>
</comment>
<keyword evidence="10" id="KW-0325">Glycoprotein</keyword>
<gene>
    <name evidence="19" type="primary">LOC110759880</name>
</gene>
<dbReference type="PANTHER" id="PTHR27002">
    <property type="entry name" value="RECEPTOR-LIKE SERINE/THREONINE-PROTEIN KINASE SD1-8"/>
    <property type="match status" value="1"/>
</dbReference>
<dbReference type="InterPro" id="IPR011009">
    <property type="entry name" value="Kinase-like_dom_sf"/>
</dbReference>
<feature type="transmembrane region" description="Helical" evidence="14">
    <location>
        <begin position="22"/>
        <end position="42"/>
    </location>
</feature>
<proteinExistence type="inferred from homology"/>
<dbReference type="GO" id="GO:0005524">
    <property type="term" value="F:ATP binding"/>
    <property type="evidence" value="ECO:0007669"/>
    <property type="project" value="UniProtKB-KW"/>
</dbReference>
<dbReference type="PANTHER" id="PTHR27002:SF944">
    <property type="entry name" value="G-TYPE LECTIN S-RECEPTOR-LIKE SERINE_THREONINE-PROTEIN KINASE CES101"/>
    <property type="match status" value="1"/>
</dbReference>
<evidence type="ECO:0000256" key="13">
    <source>
        <dbReference type="PIRNR" id="PIRNR000641"/>
    </source>
</evidence>
<dbReference type="InterPro" id="IPR001245">
    <property type="entry name" value="Ser-Thr/Tyr_kinase_cat_dom"/>
</dbReference>
<accession>A0A6P5SU58</accession>
<keyword evidence="14" id="KW-0812">Transmembrane</keyword>
<dbReference type="EC" id="2.7.11.1" evidence="13"/>
<dbReference type="SUPFAM" id="SSF56112">
    <property type="entry name" value="Protein kinase-like (PK-like)"/>
    <property type="match status" value="1"/>
</dbReference>
<evidence type="ECO:0000256" key="12">
    <source>
        <dbReference type="ARBA" id="ARBA00048679"/>
    </source>
</evidence>
<dbReference type="InterPro" id="IPR036426">
    <property type="entry name" value="Bulb-type_lectin_dom_sf"/>
</dbReference>
<feature type="domain" description="Bulb-type lectin" evidence="16">
    <location>
        <begin position="43"/>
        <end position="172"/>
    </location>
</feature>
<dbReference type="Pfam" id="PF01453">
    <property type="entry name" value="B_lectin"/>
    <property type="match status" value="1"/>
</dbReference>
<evidence type="ECO:0000256" key="1">
    <source>
        <dbReference type="ARBA" id="ARBA00004251"/>
    </source>
</evidence>
<keyword evidence="9" id="KW-1015">Disulfide bond</keyword>
<evidence type="ECO:0000256" key="5">
    <source>
        <dbReference type="ARBA" id="ARBA00022729"/>
    </source>
</evidence>
<dbReference type="GO" id="GO:0005886">
    <property type="term" value="C:plasma membrane"/>
    <property type="evidence" value="ECO:0007669"/>
    <property type="project" value="UniProtKB-SubCell"/>
</dbReference>
<dbReference type="GO" id="GO:0004674">
    <property type="term" value="F:protein serine/threonine kinase activity"/>
    <property type="evidence" value="ECO:0007669"/>
    <property type="project" value="UniProtKB-KW"/>
</dbReference>
<dbReference type="Gene3D" id="1.10.510.10">
    <property type="entry name" value="Transferase(Phosphotransferase) domain 1"/>
    <property type="match status" value="1"/>
</dbReference>
<evidence type="ECO:0000259" key="17">
    <source>
        <dbReference type="PROSITE" id="PS50948"/>
    </source>
</evidence>
<dbReference type="PROSITE" id="PS50948">
    <property type="entry name" value="PAN"/>
    <property type="match status" value="1"/>
</dbReference>
<dbReference type="PIRSF" id="PIRSF000641">
    <property type="entry name" value="SRK"/>
    <property type="match status" value="1"/>
</dbReference>
<evidence type="ECO:0000256" key="2">
    <source>
        <dbReference type="ARBA" id="ARBA00022475"/>
    </source>
</evidence>
<dbReference type="GeneID" id="110759880"/>
<dbReference type="FunFam" id="1.10.510.10:FF:000060">
    <property type="entry name" value="G-type lectin S-receptor-like serine/threonine-protein kinase"/>
    <property type="match status" value="1"/>
</dbReference>
<dbReference type="CDD" id="cd14066">
    <property type="entry name" value="STKc_IRAK"/>
    <property type="match status" value="1"/>
</dbReference>
<evidence type="ECO:0000256" key="14">
    <source>
        <dbReference type="SAM" id="Phobius"/>
    </source>
</evidence>
<evidence type="ECO:0000313" key="18">
    <source>
        <dbReference type="Proteomes" id="UP000515124"/>
    </source>
</evidence>
<keyword evidence="8 13" id="KW-0067">ATP-binding</keyword>
<keyword evidence="14" id="KW-0472">Membrane</keyword>
<evidence type="ECO:0000256" key="7">
    <source>
        <dbReference type="ARBA" id="ARBA00022777"/>
    </source>
</evidence>
<dbReference type="Pfam" id="PF07714">
    <property type="entry name" value="PK_Tyr_Ser-Thr"/>
    <property type="match status" value="1"/>
</dbReference>
<dbReference type="SMART" id="SM00220">
    <property type="entry name" value="S_TKc"/>
    <property type="match status" value="1"/>
</dbReference>
<evidence type="ECO:0000256" key="6">
    <source>
        <dbReference type="ARBA" id="ARBA00022741"/>
    </source>
</evidence>
<evidence type="ECO:0000259" key="16">
    <source>
        <dbReference type="PROSITE" id="PS50927"/>
    </source>
</evidence>
<dbReference type="FunFam" id="3.30.200.20:FF:000195">
    <property type="entry name" value="G-type lectin S-receptor-like serine/threonine-protein kinase"/>
    <property type="match status" value="1"/>
</dbReference>
<reference evidence="19" key="1">
    <citation type="submission" date="2025-08" db="UniProtKB">
        <authorList>
            <consortium name="RefSeq"/>
        </authorList>
    </citation>
    <scope>IDENTIFICATION</scope>
</reference>
<feature type="domain" description="Protein kinase" evidence="15">
    <location>
        <begin position="501"/>
        <end position="786"/>
    </location>
</feature>
<evidence type="ECO:0000256" key="8">
    <source>
        <dbReference type="ARBA" id="ARBA00022840"/>
    </source>
</evidence>
<dbReference type="PROSITE" id="PS00108">
    <property type="entry name" value="PROTEIN_KINASE_ST"/>
    <property type="match status" value="1"/>
</dbReference>